<keyword evidence="4" id="KW-1185">Reference proteome</keyword>
<evidence type="ECO:0000313" key="3">
    <source>
        <dbReference type="EMBL" id="KAB0793167.1"/>
    </source>
</evidence>
<reference evidence="3 4" key="2">
    <citation type="journal article" date="2018" name="Elife">
        <title>Firefly genomes illuminate parallel origins of bioluminescence in beetles.</title>
        <authorList>
            <person name="Fallon T.R."/>
            <person name="Lower S.E."/>
            <person name="Chang C.H."/>
            <person name="Bessho-Uehara M."/>
            <person name="Martin G.J."/>
            <person name="Bewick A.J."/>
            <person name="Behringer M."/>
            <person name="Debat H.J."/>
            <person name="Wong I."/>
            <person name="Day J.C."/>
            <person name="Suvorov A."/>
            <person name="Silva C.J."/>
            <person name="Stanger-Hall K.F."/>
            <person name="Hall D.W."/>
            <person name="Schmitz R.J."/>
            <person name="Nelson D.R."/>
            <person name="Lewis S.M."/>
            <person name="Shigenobu S."/>
            <person name="Bybee S.M."/>
            <person name="Larracuente A.M."/>
            <person name="Oba Y."/>
            <person name="Weng J.K."/>
        </authorList>
    </citation>
    <scope>NUCLEOTIDE SEQUENCE [LARGE SCALE GENOMIC DNA]</scope>
    <source>
        <strain evidence="3">1611_PpyrPB1</strain>
        <tissue evidence="3">Whole body</tissue>
    </source>
</reference>
<dbReference type="AlphaFoldDB" id="A0A1Y1N733"/>
<organism evidence="2">
    <name type="scientific">Photinus pyralis</name>
    <name type="common">Common eastern firefly</name>
    <name type="synonym">Lampyris pyralis</name>
    <dbReference type="NCBI Taxonomy" id="7054"/>
    <lineage>
        <taxon>Eukaryota</taxon>
        <taxon>Metazoa</taxon>
        <taxon>Ecdysozoa</taxon>
        <taxon>Arthropoda</taxon>
        <taxon>Hexapoda</taxon>
        <taxon>Insecta</taxon>
        <taxon>Pterygota</taxon>
        <taxon>Neoptera</taxon>
        <taxon>Endopterygota</taxon>
        <taxon>Coleoptera</taxon>
        <taxon>Polyphaga</taxon>
        <taxon>Elateriformia</taxon>
        <taxon>Elateroidea</taxon>
        <taxon>Lampyridae</taxon>
        <taxon>Lampyrinae</taxon>
        <taxon>Photinus</taxon>
    </lineage>
</organism>
<protein>
    <recommendedName>
        <fullName evidence="5">Ribosomal protein L1</fullName>
    </recommendedName>
</protein>
<evidence type="ECO:0000313" key="4">
    <source>
        <dbReference type="Proteomes" id="UP000327044"/>
    </source>
</evidence>
<dbReference type="InterPro" id="IPR023674">
    <property type="entry name" value="Ribosomal_uL1-like"/>
</dbReference>
<dbReference type="EMBL" id="GEZM01011416">
    <property type="protein sequence ID" value="JAV93529.1"/>
    <property type="molecule type" value="Transcribed_RNA"/>
</dbReference>
<feature type="region of interest" description="Disordered" evidence="1">
    <location>
        <begin position="36"/>
        <end position="60"/>
    </location>
</feature>
<dbReference type="Proteomes" id="UP000327044">
    <property type="component" value="Unassembled WGS sequence"/>
</dbReference>
<sequence>MAKTSLQPRIVKPKLNTNIKKKKLLQSASKAGKSLKILVPKQTKEPKTDREPLKKVPPPLIAKDEEPRNYVKLFKFPFDKKQIFQGVIALFKVLKKVQTKQELFDEAQEIYLQVTCVKIPQTPTRLLRFNLKHGLLTDTGDICLIVADKGVKKDHDSTIEYYETILSKHGITNIKTILPFNQFKSEYGMQYELKRKLLGLYDHFLVDSKVGGKVTHLLGSIFYQHRKMPTTVKMDHPNLKQHFENATRTTIMKMHSKGDSYNLQVGHTEMTKRHIYENIMGVLEDFRLHFPGGLENVRGLGVKMARSITIPVYLTLKNKSAVPVPHWERPRPKNYKTAEGELSTELDTVVYVTPEGKVRVKRNKIKEQTDEVTKELENAEQYEDDIETDRSDVKKEEQEQNSDEDNDDLMKAEEEYLVNYEHEQEDDTKKNQKKKAKKEKKVKK</sequence>
<feature type="region of interest" description="Disordered" evidence="1">
    <location>
        <begin position="370"/>
        <end position="444"/>
    </location>
</feature>
<dbReference type="OrthoDB" id="10251727at2759"/>
<accession>A0A1Y1N733</accession>
<dbReference type="InParanoid" id="A0A1Y1N733"/>
<dbReference type="InterPro" id="IPR028364">
    <property type="entry name" value="Ribosomal_uL1/biogenesis"/>
</dbReference>
<dbReference type="CDD" id="cd00403">
    <property type="entry name" value="Ribosomal_L1"/>
    <property type="match status" value="1"/>
</dbReference>
<name>A0A1Y1N733_PHOPY</name>
<dbReference type="EMBL" id="VVIM01000009">
    <property type="protein sequence ID" value="KAB0793167.1"/>
    <property type="molecule type" value="Genomic_DNA"/>
</dbReference>
<feature type="compositionally biased region" description="Acidic residues" evidence="1">
    <location>
        <begin position="378"/>
        <end position="387"/>
    </location>
</feature>
<gene>
    <name evidence="3" type="ORF">PPYR_12787</name>
</gene>
<evidence type="ECO:0000256" key="1">
    <source>
        <dbReference type="SAM" id="MobiDB-lite"/>
    </source>
</evidence>
<dbReference type="Gene3D" id="3.30.190.20">
    <property type="match status" value="1"/>
</dbReference>
<reference evidence="2" key="1">
    <citation type="journal article" date="2016" name="Sci. Rep.">
        <title>Molecular characterization of firefly nuptial gifts: a multi-omics approach sheds light on postcopulatory sexual selection.</title>
        <authorList>
            <person name="Al-Wathiqui N."/>
            <person name="Fallon T.R."/>
            <person name="South A."/>
            <person name="Weng J.K."/>
            <person name="Lewis S.M."/>
        </authorList>
    </citation>
    <scope>NUCLEOTIDE SEQUENCE</scope>
</reference>
<feature type="compositionally biased region" description="Basic and acidic residues" evidence="1">
    <location>
        <begin position="388"/>
        <end position="398"/>
    </location>
</feature>
<dbReference type="Gene3D" id="3.40.50.790">
    <property type="match status" value="1"/>
</dbReference>
<proteinExistence type="predicted"/>
<dbReference type="InterPro" id="IPR016095">
    <property type="entry name" value="Ribosomal_uL1_3-a/b-sand"/>
</dbReference>
<reference evidence="3" key="3">
    <citation type="submission" date="2019-08" db="EMBL/GenBank/DDBJ databases">
        <authorList>
            <consortium name="Photinus pyralis genome working group"/>
            <person name="Fallon T.R."/>
            <person name="Sander Lower S.E."/>
            <person name="Weng J.-K."/>
        </authorList>
    </citation>
    <scope>NUCLEOTIDE SEQUENCE</scope>
    <source>
        <strain evidence="3">1611_PpyrPB1</strain>
        <tissue evidence="3">Whole body</tissue>
    </source>
</reference>
<dbReference type="Pfam" id="PF00687">
    <property type="entry name" value="Ribosomal_L1"/>
    <property type="match status" value="1"/>
</dbReference>
<feature type="compositionally biased region" description="Basic residues" evidence="1">
    <location>
        <begin position="431"/>
        <end position="444"/>
    </location>
</feature>
<evidence type="ECO:0000313" key="2">
    <source>
        <dbReference type="EMBL" id="JAV93529.1"/>
    </source>
</evidence>
<evidence type="ECO:0008006" key="5">
    <source>
        <dbReference type="Google" id="ProtNLM"/>
    </source>
</evidence>
<feature type="compositionally biased region" description="Basic and acidic residues" evidence="1">
    <location>
        <begin position="42"/>
        <end position="54"/>
    </location>
</feature>
<dbReference type="SUPFAM" id="SSF56808">
    <property type="entry name" value="Ribosomal protein L1"/>
    <property type="match status" value="1"/>
</dbReference>